<evidence type="ECO:0000313" key="3">
    <source>
        <dbReference type="Proteomes" id="UP000287872"/>
    </source>
</evidence>
<dbReference type="SUPFAM" id="SSF160631">
    <property type="entry name" value="SMI1/KNR4-like"/>
    <property type="match status" value="1"/>
</dbReference>
<keyword evidence="3" id="KW-1185">Reference proteome</keyword>
<evidence type="ECO:0000259" key="1">
    <source>
        <dbReference type="Pfam" id="PF20586"/>
    </source>
</evidence>
<dbReference type="AlphaFoldDB" id="A0A401UTE1"/>
<gene>
    <name evidence="2" type="ORF">Ctaglu_44040</name>
</gene>
<dbReference type="InterPro" id="IPR046738">
    <property type="entry name" value="DUF6788"/>
</dbReference>
<accession>A0A401UTE1</accession>
<dbReference type="RefSeq" id="WP_125005738.1">
    <property type="nucleotide sequence ID" value="NZ_BHYK01000041.1"/>
</dbReference>
<sequence length="102" mass="12229">MSLLRDIILEEYQRNILMQQEYETKINELPKGTIVIKKVSNNEYYYLKYRDGKKTVTDYLGRDEKKIDETEKQIKKRKHFEIMLAELKKENILIQKVTGGCI</sequence>
<dbReference type="Proteomes" id="UP000287872">
    <property type="component" value="Unassembled WGS sequence"/>
</dbReference>
<protein>
    <recommendedName>
        <fullName evidence="1">DUF6788 domain-containing protein</fullName>
    </recommendedName>
</protein>
<evidence type="ECO:0000313" key="2">
    <source>
        <dbReference type="EMBL" id="GCD12781.1"/>
    </source>
</evidence>
<reference evidence="2 3" key="1">
    <citation type="submission" date="2018-11" db="EMBL/GenBank/DDBJ databases">
        <title>Genome sequencing and assembly of Clostridium tagluense strain A121.</title>
        <authorList>
            <person name="Murakami T."/>
            <person name="Segawa T."/>
            <person name="Shcherbakova V.A."/>
            <person name="Mori H."/>
            <person name="Yoshimura Y."/>
        </authorList>
    </citation>
    <scope>NUCLEOTIDE SEQUENCE [LARGE SCALE GENOMIC DNA]</scope>
    <source>
        <strain evidence="2 3">A121</strain>
    </source>
</reference>
<feature type="domain" description="DUF6788" evidence="1">
    <location>
        <begin position="20"/>
        <end position="67"/>
    </location>
</feature>
<dbReference type="Pfam" id="PF20586">
    <property type="entry name" value="DUF6788"/>
    <property type="match status" value="1"/>
</dbReference>
<organism evidence="2 3">
    <name type="scientific">Clostridium tagluense</name>
    <dbReference type="NCBI Taxonomy" id="360422"/>
    <lineage>
        <taxon>Bacteria</taxon>
        <taxon>Bacillati</taxon>
        <taxon>Bacillota</taxon>
        <taxon>Clostridia</taxon>
        <taxon>Eubacteriales</taxon>
        <taxon>Clostridiaceae</taxon>
        <taxon>Clostridium</taxon>
    </lineage>
</organism>
<name>A0A401UTE1_9CLOT</name>
<comment type="caution">
    <text evidence="2">The sequence shown here is derived from an EMBL/GenBank/DDBJ whole genome shotgun (WGS) entry which is preliminary data.</text>
</comment>
<proteinExistence type="predicted"/>
<dbReference type="InterPro" id="IPR037883">
    <property type="entry name" value="Knr4/Smi1-like_sf"/>
</dbReference>
<dbReference type="OrthoDB" id="1851276at2"/>
<dbReference type="EMBL" id="BHYK01000041">
    <property type="protein sequence ID" value="GCD12781.1"/>
    <property type="molecule type" value="Genomic_DNA"/>
</dbReference>